<proteinExistence type="inferred from homology"/>
<protein>
    <submittedName>
        <fullName evidence="4">Molybdate ABC transporter substrate-binding protein</fullName>
    </submittedName>
</protein>
<dbReference type="InterPro" id="IPR005950">
    <property type="entry name" value="ModA"/>
</dbReference>
<dbReference type="InterPro" id="IPR050682">
    <property type="entry name" value="ModA/WtpA"/>
</dbReference>
<dbReference type="PANTHER" id="PTHR30632:SF17">
    <property type="entry name" value="MOLYBDATE-BINDING PROTEIN MODA"/>
    <property type="match status" value="1"/>
</dbReference>
<dbReference type="EMBL" id="JAOCZP010000008">
    <property type="protein sequence ID" value="MCT7377531.1"/>
    <property type="molecule type" value="Genomic_DNA"/>
</dbReference>
<dbReference type="Gene3D" id="3.40.190.10">
    <property type="entry name" value="Periplasmic binding protein-like II"/>
    <property type="match status" value="2"/>
</dbReference>
<dbReference type="NCBIfam" id="TIGR01256">
    <property type="entry name" value="modA"/>
    <property type="match status" value="1"/>
</dbReference>
<dbReference type="Pfam" id="PF13531">
    <property type="entry name" value="SBP_bac_11"/>
    <property type="match status" value="1"/>
</dbReference>
<comment type="similarity">
    <text evidence="1">Belongs to the bacterial solute-binding protein ModA family.</text>
</comment>
<evidence type="ECO:0000256" key="3">
    <source>
        <dbReference type="ARBA" id="ARBA00022729"/>
    </source>
</evidence>
<keyword evidence="2" id="KW-0479">Metal-binding</keyword>
<dbReference type="Proteomes" id="UP001320831">
    <property type="component" value="Unassembled WGS sequence"/>
</dbReference>
<organism evidence="4 5">
    <name type="scientific">Chelativorans salis</name>
    <dbReference type="NCBI Taxonomy" id="2978478"/>
    <lineage>
        <taxon>Bacteria</taxon>
        <taxon>Pseudomonadati</taxon>
        <taxon>Pseudomonadota</taxon>
        <taxon>Alphaproteobacteria</taxon>
        <taxon>Hyphomicrobiales</taxon>
        <taxon>Phyllobacteriaceae</taxon>
        <taxon>Chelativorans</taxon>
    </lineage>
</organism>
<dbReference type="PIRSF" id="PIRSF004846">
    <property type="entry name" value="ModA"/>
    <property type="match status" value="1"/>
</dbReference>
<reference evidence="4 5" key="1">
    <citation type="submission" date="2022-09" db="EMBL/GenBank/DDBJ databases">
        <title>Chelativorans salina sp. nov., a novel slightly halophilic bacterium isolated from a saline lake sediment enrichment.</title>
        <authorList>
            <person name="Gao L."/>
            <person name="Fang B.-Z."/>
            <person name="Li W.-J."/>
        </authorList>
    </citation>
    <scope>NUCLEOTIDE SEQUENCE [LARGE SCALE GENOMIC DNA]</scope>
    <source>
        <strain evidence="4 5">EGI FJ00035</strain>
    </source>
</reference>
<keyword evidence="5" id="KW-1185">Reference proteome</keyword>
<evidence type="ECO:0000313" key="5">
    <source>
        <dbReference type="Proteomes" id="UP001320831"/>
    </source>
</evidence>
<name>A0ABT2LSL7_9HYPH</name>
<evidence type="ECO:0000256" key="1">
    <source>
        <dbReference type="ARBA" id="ARBA00009175"/>
    </source>
</evidence>
<sequence>MIKIVAAVLVALAGFLPYAVGASERLTIFAAASMKDAMDRVVPAFTAESGVEAVVSLAASSVLARQIEAGAPADVYVSADVEWMDWLAERGLVREASVKTVAGNALVIVSSAAADGGVADILAHGRVAMGDPSHVPAGRYARAALSHLGLWETVRERAVFAENVRVALELARRGEAAAAIVYVSDAQAVGLSPRYTFPPESHPPILYPAAATAKAKPGAEAFLDFLAGDTGQAIFRDLGFARPATMGADGPENRTGGR</sequence>
<accession>A0ABT2LSL7</accession>
<dbReference type="RefSeq" id="WP_260906092.1">
    <property type="nucleotide sequence ID" value="NZ_JAOCZP010000008.1"/>
</dbReference>
<comment type="caution">
    <text evidence="4">The sequence shown here is derived from an EMBL/GenBank/DDBJ whole genome shotgun (WGS) entry which is preliminary data.</text>
</comment>
<evidence type="ECO:0000313" key="4">
    <source>
        <dbReference type="EMBL" id="MCT7377531.1"/>
    </source>
</evidence>
<keyword evidence="3" id="KW-0732">Signal</keyword>
<dbReference type="SUPFAM" id="SSF53850">
    <property type="entry name" value="Periplasmic binding protein-like II"/>
    <property type="match status" value="1"/>
</dbReference>
<gene>
    <name evidence="4" type="primary">modA</name>
    <name evidence="4" type="ORF">N5A92_21160</name>
</gene>
<evidence type="ECO:0000256" key="2">
    <source>
        <dbReference type="ARBA" id="ARBA00022723"/>
    </source>
</evidence>
<dbReference type="PANTHER" id="PTHR30632">
    <property type="entry name" value="MOLYBDATE-BINDING PERIPLASMIC PROTEIN"/>
    <property type="match status" value="1"/>
</dbReference>